<protein>
    <recommendedName>
        <fullName evidence="3">DUF3447 domain-containing protein</fullName>
    </recommendedName>
</protein>
<dbReference type="VEuPathDB" id="TrichDB:TVAGG3_0929950"/>
<dbReference type="EMBL" id="DS114368">
    <property type="protein sequence ID" value="EAX87999.1"/>
    <property type="molecule type" value="Genomic_DNA"/>
</dbReference>
<sequence>MPDEIYSLIVIAIVYNSRYFNSYMTILKKLNEEFHLNYDEELKNFELKYLSLNELDFYTACKAISNDEKELFIRILTKDDFDENLVLPREFYPPKFNSSGYTFLELCSLYGAVDCFKLLMTDFDSEITDSEIYKLFHF</sequence>
<dbReference type="KEGG" id="tva:4745655"/>
<dbReference type="InterPro" id="IPR036770">
    <property type="entry name" value="Ankyrin_rpt-contain_sf"/>
</dbReference>
<gene>
    <name evidence="1" type="ORF">TVAG_268670</name>
</gene>
<evidence type="ECO:0000313" key="2">
    <source>
        <dbReference type="Proteomes" id="UP000001542"/>
    </source>
</evidence>
<name>A2G4B8_TRIV3</name>
<dbReference type="RefSeq" id="XP_001300929.1">
    <property type="nucleotide sequence ID" value="XM_001300928.1"/>
</dbReference>
<dbReference type="PANTHER" id="PTHR24182:SF13">
    <property type="entry name" value="LD18443P"/>
    <property type="match status" value="1"/>
</dbReference>
<dbReference type="OrthoDB" id="10683141at2759"/>
<reference evidence="1" key="1">
    <citation type="submission" date="2006-10" db="EMBL/GenBank/DDBJ databases">
        <authorList>
            <person name="Amadeo P."/>
            <person name="Zhao Q."/>
            <person name="Wortman J."/>
            <person name="Fraser-Liggett C."/>
            <person name="Carlton J."/>
        </authorList>
    </citation>
    <scope>NUCLEOTIDE SEQUENCE</scope>
    <source>
        <strain evidence="1">G3</strain>
    </source>
</reference>
<evidence type="ECO:0008006" key="3">
    <source>
        <dbReference type="Google" id="ProtNLM"/>
    </source>
</evidence>
<keyword evidence="2" id="KW-1185">Reference proteome</keyword>
<dbReference type="Proteomes" id="UP000001542">
    <property type="component" value="Unassembled WGS sequence"/>
</dbReference>
<dbReference type="InParanoid" id="A2G4B8"/>
<proteinExistence type="predicted"/>
<organism evidence="1 2">
    <name type="scientific">Trichomonas vaginalis (strain ATCC PRA-98 / G3)</name>
    <dbReference type="NCBI Taxonomy" id="412133"/>
    <lineage>
        <taxon>Eukaryota</taxon>
        <taxon>Metamonada</taxon>
        <taxon>Parabasalia</taxon>
        <taxon>Trichomonadida</taxon>
        <taxon>Trichomonadidae</taxon>
        <taxon>Trichomonas</taxon>
    </lineage>
</organism>
<accession>A2G4B8</accession>
<dbReference type="PANTHER" id="PTHR24182">
    <property type="entry name" value="ANKYRIN REPEAT AND SOCS BOX CONTAINING 4"/>
    <property type="match status" value="1"/>
</dbReference>
<dbReference type="AlphaFoldDB" id="A2G4B8"/>
<dbReference type="SUPFAM" id="SSF48403">
    <property type="entry name" value="Ankyrin repeat"/>
    <property type="match status" value="1"/>
</dbReference>
<reference evidence="1" key="2">
    <citation type="journal article" date="2007" name="Science">
        <title>Draft genome sequence of the sexually transmitted pathogen Trichomonas vaginalis.</title>
        <authorList>
            <person name="Carlton J.M."/>
            <person name="Hirt R.P."/>
            <person name="Silva J.C."/>
            <person name="Delcher A.L."/>
            <person name="Schatz M."/>
            <person name="Zhao Q."/>
            <person name="Wortman J.R."/>
            <person name="Bidwell S.L."/>
            <person name="Alsmark U.C.M."/>
            <person name="Besteiro S."/>
            <person name="Sicheritz-Ponten T."/>
            <person name="Noel C.J."/>
            <person name="Dacks J.B."/>
            <person name="Foster P.G."/>
            <person name="Simillion C."/>
            <person name="Van de Peer Y."/>
            <person name="Miranda-Saavedra D."/>
            <person name="Barton G.J."/>
            <person name="Westrop G.D."/>
            <person name="Mueller S."/>
            <person name="Dessi D."/>
            <person name="Fiori P.L."/>
            <person name="Ren Q."/>
            <person name="Paulsen I."/>
            <person name="Zhang H."/>
            <person name="Bastida-Corcuera F.D."/>
            <person name="Simoes-Barbosa A."/>
            <person name="Brown M.T."/>
            <person name="Hayes R.D."/>
            <person name="Mukherjee M."/>
            <person name="Okumura C.Y."/>
            <person name="Schneider R."/>
            <person name="Smith A.J."/>
            <person name="Vanacova S."/>
            <person name="Villalvazo M."/>
            <person name="Haas B.J."/>
            <person name="Pertea M."/>
            <person name="Feldblyum T.V."/>
            <person name="Utterback T.R."/>
            <person name="Shu C.L."/>
            <person name="Osoegawa K."/>
            <person name="de Jong P.J."/>
            <person name="Hrdy I."/>
            <person name="Horvathova L."/>
            <person name="Zubacova Z."/>
            <person name="Dolezal P."/>
            <person name="Malik S.B."/>
            <person name="Logsdon J.M. Jr."/>
            <person name="Henze K."/>
            <person name="Gupta A."/>
            <person name="Wang C.C."/>
            <person name="Dunne R.L."/>
            <person name="Upcroft J.A."/>
            <person name="Upcroft P."/>
            <person name="White O."/>
            <person name="Salzberg S.L."/>
            <person name="Tang P."/>
            <person name="Chiu C.-H."/>
            <person name="Lee Y.-S."/>
            <person name="Embley T.M."/>
            <person name="Coombs G.H."/>
            <person name="Mottram J.C."/>
            <person name="Tachezy J."/>
            <person name="Fraser-Liggett C.M."/>
            <person name="Johnson P.J."/>
        </authorList>
    </citation>
    <scope>NUCLEOTIDE SEQUENCE [LARGE SCALE GENOMIC DNA]</scope>
    <source>
        <strain evidence="1">G3</strain>
    </source>
</reference>
<evidence type="ECO:0000313" key="1">
    <source>
        <dbReference type="EMBL" id="EAX87999.1"/>
    </source>
</evidence>